<protein>
    <submittedName>
        <fullName evidence="1">GFA family protein</fullName>
    </submittedName>
</protein>
<dbReference type="Gene3D" id="3.90.1590.10">
    <property type="entry name" value="glutathione-dependent formaldehyde- activating enzyme (gfa)"/>
    <property type="match status" value="1"/>
</dbReference>
<proteinExistence type="predicted"/>
<sequence length="177" mass="19331">MTRTDLSCACGGVRLAADGAPIASVDCCCTSCRAAAERIQRLPGAPATVDAHGGTPFVLFRKDRVRFTQGADQLAGFRLTPDAPTRRVVAACCNTPVFLEFQSGHWLSLYAHLWPAGARPKTEMRTMTGDMESRLSLPDDIPNPKTHRASFFARLLWAWVAMGFRVPKVAVAREIEV</sequence>
<dbReference type="InterPro" id="IPR011057">
    <property type="entry name" value="Mss4-like_sf"/>
</dbReference>
<dbReference type="InterPro" id="IPR046149">
    <property type="entry name" value="DUF6151"/>
</dbReference>
<dbReference type="Proteomes" id="UP001595615">
    <property type="component" value="Unassembled WGS sequence"/>
</dbReference>
<keyword evidence="2" id="KW-1185">Reference proteome</keyword>
<accession>A0ABV7XCL1</accession>
<dbReference type="SUPFAM" id="SSF51316">
    <property type="entry name" value="Mss4-like"/>
    <property type="match status" value="1"/>
</dbReference>
<comment type="caution">
    <text evidence="1">The sequence shown here is derived from an EMBL/GenBank/DDBJ whole genome shotgun (WGS) entry which is preliminary data.</text>
</comment>
<dbReference type="Pfam" id="PF19648">
    <property type="entry name" value="DUF6151"/>
    <property type="match status" value="1"/>
</dbReference>
<reference evidence="2" key="1">
    <citation type="journal article" date="2019" name="Int. J. Syst. Evol. Microbiol.">
        <title>The Global Catalogue of Microorganisms (GCM) 10K type strain sequencing project: providing services to taxonomists for standard genome sequencing and annotation.</title>
        <authorList>
            <consortium name="The Broad Institute Genomics Platform"/>
            <consortium name="The Broad Institute Genome Sequencing Center for Infectious Disease"/>
            <person name="Wu L."/>
            <person name="Ma J."/>
        </authorList>
    </citation>
    <scope>NUCLEOTIDE SEQUENCE [LARGE SCALE GENOMIC DNA]</scope>
    <source>
        <strain evidence="2">KCTC 42644</strain>
    </source>
</reference>
<dbReference type="EMBL" id="JBHRXV010000011">
    <property type="protein sequence ID" value="MFC3713646.1"/>
    <property type="molecule type" value="Genomic_DNA"/>
</dbReference>
<evidence type="ECO:0000313" key="2">
    <source>
        <dbReference type="Proteomes" id="UP001595615"/>
    </source>
</evidence>
<evidence type="ECO:0000313" key="1">
    <source>
        <dbReference type="EMBL" id="MFC3713646.1"/>
    </source>
</evidence>
<gene>
    <name evidence="1" type="ORF">ACFOMD_13780</name>
</gene>
<name>A0ABV7XCL1_9SPHN</name>
<dbReference type="RefSeq" id="WP_380862345.1">
    <property type="nucleotide sequence ID" value="NZ_JBHRXV010000011.1"/>
</dbReference>
<organism evidence="1 2">
    <name type="scientific">Sphingoaurantiacus capsulatus</name>
    <dbReference type="NCBI Taxonomy" id="1771310"/>
    <lineage>
        <taxon>Bacteria</taxon>
        <taxon>Pseudomonadati</taxon>
        <taxon>Pseudomonadota</taxon>
        <taxon>Alphaproteobacteria</taxon>
        <taxon>Sphingomonadales</taxon>
        <taxon>Sphingosinicellaceae</taxon>
        <taxon>Sphingoaurantiacus</taxon>
    </lineage>
</organism>